<name>A0AAU9U134_EUPED</name>
<comment type="caution">
    <text evidence="1">The sequence shown here is derived from an EMBL/GenBank/DDBJ whole genome shotgun (WGS) entry which is preliminary data.</text>
</comment>
<dbReference type="EMBL" id="CAKOGL010000011">
    <property type="protein sequence ID" value="CAH2092367.1"/>
    <property type="molecule type" value="Genomic_DNA"/>
</dbReference>
<evidence type="ECO:0000313" key="1">
    <source>
        <dbReference type="EMBL" id="CAH2092367.1"/>
    </source>
</evidence>
<gene>
    <name evidence="1" type="ORF">EEDITHA_LOCUS8130</name>
</gene>
<sequence>MKQNKDKVKVDEKNIRVLEPIEDALSAFVGIDICSINDNYIESLEYSANKRKDSDLQTTDLLTMTPYDKLYTSKNVLQNIMETQTQEPSDTIIGTVTDPSVLLQLHLMLLGSLY</sequence>
<protein>
    <submittedName>
        <fullName evidence="1">Uncharacterized protein</fullName>
    </submittedName>
</protein>
<accession>A0AAU9U134</accession>
<keyword evidence="2" id="KW-1185">Reference proteome</keyword>
<reference evidence="1" key="1">
    <citation type="submission" date="2022-03" db="EMBL/GenBank/DDBJ databases">
        <authorList>
            <person name="Tunstrom K."/>
        </authorList>
    </citation>
    <scope>NUCLEOTIDE SEQUENCE</scope>
</reference>
<evidence type="ECO:0000313" key="2">
    <source>
        <dbReference type="Proteomes" id="UP001153954"/>
    </source>
</evidence>
<organism evidence="1 2">
    <name type="scientific">Euphydryas editha</name>
    <name type="common">Edith's checkerspot</name>
    <dbReference type="NCBI Taxonomy" id="104508"/>
    <lineage>
        <taxon>Eukaryota</taxon>
        <taxon>Metazoa</taxon>
        <taxon>Ecdysozoa</taxon>
        <taxon>Arthropoda</taxon>
        <taxon>Hexapoda</taxon>
        <taxon>Insecta</taxon>
        <taxon>Pterygota</taxon>
        <taxon>Neoptera</taxon>
        <taxon>Endopterygota</taxon>
        <taxon>Lepidoptera</taxon>
        <taxon>Glossata</taxon>
        <taxon>Ditrysia</taxon>
        <taxon>Papilionoidea</taxon>
        <taxon>Nymphalidae</taxon>
        <taxon>Nymphalinae</taxon>
        <taxon>Euphydryas</taxon>
    </lineage>
</organism>
<dbReference type="Proteomes" id="UP001153954">
    <property type="component" value="Unassembled WGS sequence"/>
</dbReference>
<proteinExistence type="predicted"/>
<dbReference type="AlphaFoldDB" id="A0AAU9U134"/>